<dbReference type="PANTHER" id="PTHR16121:SF0">
    <property type="entry name" value="CAP-SPECIFIC MRNA (NUCLEOSIDE-2'-O-)-METHYLTRANSFERASE 1"/>
    <property type="match status" value="1"/>
</dbReference>
<comment type="function">
    <text evidence="1">S-adenosyl-L-methionine-dependent methyltransferase that mediates RNA cap1 2'-O-ribose methylation to the 5'-cap structure of RNAs. Methylates the ribose of the first nucleotide of a m(7)GpppG-capped mRNA to produce m(7)GpppNmp (cap1).</text>
</comment>
<dbReference type="AlphaFoldDB" id="A0A0L0SYG3"/>
<evidence type="ECO:0000313" key="4">
    <source>
        <dbReference type="EMBL" id="KNE67537.1"/>
    </source>
</evidence>
<dbReference type="GO" id="GO:0004483">
    <property type="term" value="F:methyltransferase cap1 activity"/>
    <property type="evidence" value="ECO:0007669"/>
    <property type="project" value="UniProtKB-UniRule"/>
</dbReference>
<accession>A0A0L0SYG3</accession>
<keyword evidence="1" id="KW-0489">Methyltransferase</keyword>
<dbReference type="VEuPathDB" id="FungiDB:AMAG_11991"/>
<dbReference type="GO" id="GO:0003676">
    <property type="term" value="F:nucleic acid binding"/>
    <property type="evidence" value="ECO:0007669"/>
    <property type="project" value="UniProtKB-UniRule"/>
</dbReference>
<dbReference type="InterPro" id="IPR025816">
    <property type="entry name" value="RrmJ-type_MeTrfase"/>
</dbReference>
<comment type="subcellular location">
    <subcellularLocation>
        <location evidence="1">Nucleus</location>
    </subcellularLocation>
</comment>
<dbReference type="Gene3D" id="3.40.50.12760">
    <property type="match status" value="1"/>
</dbReference>
<feature type="compositionally biased region" description="Pro residues" evidence="2">
    <location>
        <begin position="123"/>
        <end position="133"/>
    </location>
</feature>
<protein>
    <recommendedName>
        <fullName evidence="1">Cap-specific mRNA (nucleoside-2'-O-)-methyltransferase 1</fullName>
        <ecNumber evidence="1">2.1.1.57</ecNumber>
    </recommendedName>
    <alternativeName>
        <fullName evidence="1">Cap1 2'O-ribose methyltransferase 1</fullName>
    </alternativeName>
</protein>
<dbReference type="InterPro" id="IPR029063">
    <property type="entry name" value="SAM-dependent_MTases_sf"/>
</dbReference>
<dbReference type="PANTHER" id="PTHR16121">
    <property type="entry name" value="CAP-SPECIFIC MRNA (NUCLEOSIDE-2'-O-)-METHYLTRANSFERASE 1-RELATED"/>
    <property type="match status" value="1"/>
</dbReference>
<organism evidence="4 5">
    <name type="scientific">Allomyces macrogynus (strain ATCC 38327)</name>
    <name type="common">Allomyces javanicus var. macrogynus</name>
    <dbReference type="NCBI Taxonomy" id="578462"/>
    <lineage>
        <taxon>Eukaryota</taxon>
        <taxon>Fungi</taxon>
        <taxon>Fungi incertae sedis</taxon>
        <taxon>Blastocladiomycota</taxon>
        <taxon>Blastocladiomycetes</taxon>
        <taxon>Blastocladiales</taxon>
        <taxon>Blastocladiaceae</taxon>
        <taxon>Allomyces</taxon>
    </lineage>
</organism>
<keyword evidence="5" id="KW-1185">Reference proteome</keyword>
<dbReference type="OMA" id="QERTHRR"/>
<dbReference type="EMBL" id="GG745353">
    <property type="protein sequence ID" value="KNE67537.1"/>
    <property type="molecule type" value="Genomic_DNA"/>
</dbReference>
<dbReference type="PROSITE" id="PS51613">
    <property type="entry name" value="SAM_MT_RRMJ"/>
    <property type="match status" value="1"/>
</dbReference>
<evidence type="ECO:0000313" key="5">
    <source>
        <dbReference type="Proteomes" id="UP000054350"/>
    </source>
</evidence>
<dbReference type="GO" id="GO:0032259">
    <property type="term" value="P:methylation"/>
    <property type="evidence" value="ECO:0007669"/>
    <property type="project" value="UniProtKB-KW"/>
</dbReference>
<reference evidence="4 5" key="1">
    <citation type="submission" date="2009-11" db="EMBL/GenBank/DDBJ databases">
        <title>Annotation of Allomyces macrogynus ATCC 38327.</title>
        <authorList>
            <consortium name="The Broad Institute Genome Sequencing Platform"/>
            <person name="Russ C."/>
            <person name="Cuomo C."/>
            <person name="Burger G."/>
            <person name="Gray M.W."/>
            <person name="Holland P.W.H."/>
            <person name="King N."/>
            <person name="Lang F.B.F."/>
            <person name="Roger A.J."/>
            <person name="Ruiz-Trillo I."/>
            <person name="Young S.K."/>
            <person name="Zeng Q."/>
            <person name="Gargeya S."/>
            <person name="Fitzgerald M."/>
            <person name="Haas B."/>
            <person name="Abouelleil A."/>
            <person name="Alvarado L."/>
            <person name="Arachchi H.M."/>
            <person name="Berlin A."/>
            <person name="Chapman S.B."/>
            <person name="Gearin G."/>
            <person name="Goldberg J."/>
            <person name="Griggs A."/>
            <person name="Gujja S."/>
            <person name="Hansen M."/>
            <person name="Heiman D."/>
            <person name="Howarth C."/>
            <person name="Larimer J."/>
            <person name="Lui A."/>
            <person name="MacDonald P.J.P."/>
            <person name="McCowen C."/>
            <person name="Montmayeur A."/>
            <person name="Murphy C."/>
            <person name="Neiman D."/>
            <person name="Pearson M."/>
            <person name="Priest M."/>
            <person name="Roberts A."/>
            <person name="Saif S."/>
            <person name="Shea T."/>
            <person name="Sisk P."/>
            <person name="Stolte C."/>
            <person name="Sykes S."/>
            <person name="Wortman J."/>
            <person name="Nusbaum C."/>
            <person name="Birren B."/>
        </authorList>
    </citation>
    <scope>NUCLEOTIDE SEQUENCE [LARGE SCALE GENOMIC DNA]</scope>
    <source>
        <strain evidence="4 5">ATCC 38327</strain>
    </source>
</reference>
<name>A0A0L0SYG3_ALLM3</name>
<feature type="domain" description="RrmJ-type SAM-dependent 2'-O-MTase" evidence="3">
    <location>
        <begin position="222"/>
        <end position="448"/>
    </location>
</feature>
<dbReference type="GO" id="GO:0006370">
    <property type="term" value="P:7-methylguanosine mRNA capping"/>
    <property type="evidence" value="ECO:0007669"/>
    <property type="project" value="UniProtKB-UniRule"/>
</dbReference>
<dbReference type="Pfam" id="PF01728">
    <property type="entry name" value="FtsJ"/>
    <property type="match status" value="1"/>
</dbReference>
<keyword evidence="1" id="KW-0507">mRNA processing</keyword>
<sequence>MSPRDIEGLLHGGRGGGSRDGRRDRDRDRRDDRGPDGLRGGGDWRSTDRRDAWSNDRRGNGGGEYRRESAGGRGHGDSWRHDGRGGGGAPPPPGARGVASTNLYEVLSEDGPHGLNAARMSPPRGPGQLPPQPRMARTGPSGRAATLAEVNWLTNGPAIREFTPVIEVAEGNPPPVDINMFSDTNLVNQVLELKSQLQSATHEDITRGRVLSNPYEKVGKSVFINRAAVKLAELDAECGLVPSLLRSFDPAQHPVVVADICSGPGGFSEYMLWRTFQDARQDVTAIGFTLNSGDETTSFTPHKFVTEAIGSERFATCYGVPRPDAADGSGDGDILNLDNIRALAAEMDRRTNGAGAALVTSDGGISVVGHEDQQEALTRHLKLCEVLAMFHVLARGGSFVLKVYDVLSPFMAGVVYLLFAHFEHVAVVKPLSSRPANSERYVICKHLLARKPAAVIAHLEAVHDRLAKGENVTEIVSLFDLIREESFRKYLRHVNMVHAANQVRALEKLVEALKVPADRAAPDHGHLVRSCLQQWRLPPTPRGGSS</sequence>
<comment type="catalytic activity">
    <reaction evidence="1">
        <text>a 5'-end (N(7)-methyl 5'-triphosphoguanosine)-ribonucleoside in mRNA + S-adenosyl-L-methionine = a 5'-end (N(7)-methyl 5'-triphosphoguanosine)-(2'-O-methyl-ribonucleoside) in mRNA + S-adenosyl-L-homocysteine + H(+)</text>
        <dbReference type="Rhea" id="RHEA:67020"/>
        <dbReference type="Rhea" id="RHEA-COMP:17167"/>
        <dbReference type="Rhea" id="RHEA-COMP:17168"/>
        <dbReference type="ChEBI" id="CHEBI:15378"/>
        <dbReference type="ChEBI" id="CHEBI:57856"/>
        <dbReference type="ChEBI" id="CHEBI:59789"/>
        <dbReference type="ChEBI" id="CHEBI:156461"/>
        <dbReference type="ChEBI" id="CHEBI:167609"/>
        <dbReference type="EC" id="2.1.1.57"/>
    </reaction>
</comment>
<feature type="compositionally biased region" description="Basic and acidic residues" evidence="2">
    <location>
        <begin position="17"/>
        <end position="36"/>
    </location>
</feature>
<keyword evidence="1" id="KW-0506">mRNA capping</keyword>
<dbReference type="GO" id="GO:0016556">
    <property type="term" value="P:mRNA modification"/>
    <property type="evidence" value="ECO:0007669"/>
    <property type="project" value="UniProtKB-UniRule"/>
</dbReference>
<reference evidence="5" key="2">
    <citation type="submission" date="2009-11" db="EMBL/GenBank/DDBJ databases">
        <title>The Genome Sequence of Allomyces macrogynus strain ATCC 38327.</title>
        <authorList>
            <consortium name="The Broad Institute Genome Sequencing Platform"/>
            <person name="Russ C."/>
            <person name="Cuomo C."/>
            <person name="Shea T."/>
            <person name="Young S.K."/>
            <person name="Zeng Q."/>
            <person name="Koehrsen M."/>
            <person name="Haas B."/>
            <person name="Borodovsky M."/>
            <person name="Guigo R."/>
            <person name="Alvarado L."/>
            <person name="Berlin A."/>
            <person name="Borenstein D."/>
            <person name="Chen Z."/>
            <person name="Engels R."/>
            <person name="Freedman E."/>
            <person name="Gellesch M."/>
            <person name="Goldberg J."/>
            <person name="Griggs A."/>
            <person name="Gujja S."/>
            <person name="Heiman D."/>
            <person name="Hepburn T."/>
            <person name="Howarth C."/>
            <person name="Jen D."/>
            <person name="Larson L."/>
            <person name="Lewis B."/>
            <person name="Mehta T."/>
            <person name="Park D."/>
            <person name="Pearson M."/>
            <person name="Roberts A."/>
            <person name="Saif S."/>
            <person name="Shenoy N."/>
            <person name="Sisk P."/>
            <person name="Stolte C."/>
            <person name="Sykes S."/>
            <person name="Walk T."/>
            <person name="White J."/>
            <person name="Yandava C."/>
            <person name="Burger G."/>
            <person name="Gray M.W."/>
            <person name="Holland P.W.H."/>
            <person name="King N."/>
            <person name="Lang F.B.F."/>
            <person name="Roger A.J."/>
            <person name="Ruiz-Trillo I."/>
            <person name="Lander E."/>
            <person name="Nusbaum C."/>
        </authorList>
    </citation>
    <scope>NUCLEOTIDE SEQUENCE [LARGE SCALE GENOMIC DNA]</scope>
    <source>
        <strain evidence="5">ATCC 38327</strain>
    </source>
</reference>
<feature type="compositionally biased region" description="Basic and acidic residues" evidence="2">
    <location>
        <begin position="45"/>
        <end position="84"/>
    </location>
</feature>
<evidence type="ECO:0000259" key="3">
    <source>
        <dbReference type="PROSITE" id="PS51613"/>
    </source>
</evidence>
<keyword evidence="1" id="KW-0539">Nucleus</keyword>
<gene>
    <name evidence="4" type="ORF">AMAG_11991</name>
</gene>
<evidence type="ECO:0000256" key="1">
    <source>
        <dbReference type="RuleBase" id="RU368012"/>
    </source>
</evidence>
<dbReference type="OrthoDB" id="10251234at2759"/>
<evidence type="ECO:0000256" key="2">
    <source>
        <dbReference type="SAM" id="MobiDB-lite"/>
    </source>
</evidence>
<dbReference type="InterPro" id="IPR002877">
    <property type="entry name" value="RNA_MeTrfase_FtsJ_dom"/>
</dbReference>
<dbReference type="eggNOG" id="KOG3673">
    <property type="taxonomic scope" value="Eukaryota"/>
</dbReference>
<dbReference type="STRING" id="578462.A0A0L0SYG3"/>
<dbReference type="SUPFAM" id="SSF53335">
    <property type="entry name" value="S-adenosyl-L-methionine-dependent methyltransferases"/>
    <property type="match status" value="1"/>
</dbReference>
<dbReference type="GO" id="GO:0005634">
    <property type="term" value="C:nucleus"/>
    <property type="evidence" value="ECO:0007669"/>
    <property type="project" value="UniProtKB-SubCell"/>
</dbReference>
<dbReference type="Proteomes" id="UP000054350">
    <property type="component" value="Unassembled WGS sequence"/>
</dbReference>
<proteinExistence type="predicted"/>
<keyword evidence="1" id="KW-0949">S-adenosyl-L-methionine</keyword>
<feature type="region of interest" description="Disordered" evidence="2">
    <location>
        <begin position="1"/>
        <end position="140"/>
    </location>
</feature>
<dbReference type="GO" id="GO:0005737">
    <property type="term" value="C:cytoplasm"/>
    <property type="evidence" value="ECO:0007669"/>
    <property type="project" value="TreeGrafter"/>
</dbReference>
<keyword evidence="1" id="KW-0808">Transferase</keyword>
<dbReference type="EC" id="2.1.1.57" evidence="1"/>
<dbReference type="InterPro" id="IPR050851">
    <property type="entry name" value="mRNA_Cap_2O-Ribose_MeTrfase"/>
</dbReference>